<evidence type="ECO:0000256" key="1">
    <source>
        <dbReference type="SAM" id="MobiDB-lite"/>
    </source>
</evidence>
<accession>A0A0L0DTZ4</accession>
<dbReference type="RefSeq" id="XP_013761299.1">
    <property type="nucleotide sequence ID" value="XM_013905845.1"/>
</dbReference>
<feature type="compositionally biased region" description="Basic and acidic residues" evidence="1">
    <location>
        <begin position="232"/>
        <end position="241"/>
    </location>
</feature>
<organism evidence="2 3">
    <name type="scientific">Thecamonas trahens ATCC 50062</name>
    <dbReference type="NCBI Taxonomy" id="461836"/>
    <lineage>
        <taxon>Eukaryota</taxon>
        <taxon>Apusozoa</taxon>
        <taxon>Apusomonadida</taxon>
        <taxon>Apusomonadidae</taxon>
        <taxon>Thecamonas</taxon>
    </lineage>
</organism>
<dbReference type="GeneID" id="25561517"/>
<evidence type="ECO:0000313" key="2">
    <source>
        <dbReference type="EMBL" id="KNC55521.1"/>
    </source>
</evidence>
<proteinExistence type="predicted"/>
<feature type="region of interest" description="Disordered" evidence="1">
    <location>
        <begin position="25"/>
        <end position="53"/>
    </location>
</feature>
<keyword evidence="3" id="KW-1185">Reference proteome</keyword>
<reference evidence="2 3" key="1">
    <citation type="submission" date="2010-05" db="EMBL/GenBank/DDBJ databases">
        <title>The Genome Sequence of Thecamonas trahens ATCC 50062.</title>
        <authorList>
            <consortium name="The Broad Institute Genome Sequencing Platform"/>
            <person name="Russ C."/>
            <person name="Cuomo C."/>
            <person name="Shea T."/>
            <person name="Young S.K."/>
            <person name="Zeng Q."/>
            <person name="Koehrsen M."/>
            <person name="Haas B."/>
            <person name="Borodovsky M."/>
            <person name="Guigo R."/>
            <person name="Alvarado L."/>
            <person name="Berlin A."/>
            <person name="Bochicchio J."/>
            <person name="Borenstein D."/>
            <person name="Chapman S."/>
            <person name="Chen Z."/>
            <person name="Freedman E."/>
            <person name="Gellesch M."/>
            <person name="Goldberg J."/>
            <person name="Griggs A."/>
            <person name="Gujja S."/>
            <person name="Heilman E."/>
            <person name="Heiman D."/>
            <person name="Hepburn T."/>
            <person name="Howarth C."/>
            <person name="Jen D."/>
            <person name="Larson L."/>
            <person name="Mehta T."/>
            <person name="Park D."/>
            <person name="Pearson M."/>
            <person name="Roberts A."/>
            <person name="Saif S."/>
            <person name="Shenoy N."/>
            <person name="Sisk P."/>
            <person name="Stolte C."/>
            <person name="Sykes S."/>
            <person name="Thomson T."/>
            <person name="Walk T."/>
            <person name="White J."/>
            <person name="Yandava C."/>
            <person name="Burger G."/>
            <person name="Gray M.W."/>
            <person name="Holland P.W.H."/>
            <person name="King N."/>
            <person name="Lang F.B.F."/>
            <person name="Roger A.J."/>
            <person name="Ruiz-Trillo I."/>
            <person name="Lander E."/>
            <person name="Nusbaum C."/>
        </authorList>
    </citation>
    <scope>NUCLEOTIDE SEQUENCE [LARGE SCALE GENOMIC DNA]</scope>
    <source>
        <strain evidence="2 3">ATCC 50062</strain>
    </source>
</reference>
<evidence type="ECO:0000313" key="3">
    <source>
        <dbReference type="Proteomes" id="UP000054408"/>
    </source>
</evidence>
<gene>
    <name evidence="2" type="ORF">AMSG_01786</name>
</gene>
<dbReference type="AlphaFoldDB" id="A0A0L0DTZ4"/>
<dbReference type="EMBL" id="GL349439">
    <property type="protein sequence ID" value="KNC55521.1"/>
    <property type="molecule type" value="Genomic_DNA"/>
</dbReference>
<sequence>MAYPAFRTTFHTPSPSEARAEAAKATVGTGRYRPPRADVCRPELPGPNSPLARGHPVLSYAQAMYEDEARAALAKVVSPKPWIAASHSPDAAELAAKAAKAAGPLRGRYRPPRADVCRPDLPGPNSPLARGHPVLSYAQEMYEDEARASLDKLLAVHGPNSPTSGYTPTFAPTVAPPELAASVRASAQQASFFAQQPRLAALPASPPSHQAAPSPSSPPAPGSAQELQLWRSFRDRGSAAS</sequence>
<feature type="compositionally biased region" description="Low complexity" evidence="1">
    <location>
        <begin position="185"/>
        <end position="214"/>
    </location>
</feature>
<feature type="region of interest" description="Disordered" evidence="1">
    <location>
        <begin position="185"/>
        <end position="241"/>
    </location>
</feature>
<feature type="region of interest" description="Disordered" evidence="1">
    <location>
        <begin position="105"/>
        <end position="130"/>
    </location>
</feature>
<dbReference type="Proteomes" id="UP000054408">
    <property type="component" value="Unassembled WGS sequence"/>
</dbReference>
<name>A0A0L0DTZ4_THETB</name>
<protein>
    <submittedName>
        <fullName evidence="2">Uncharacterized protein</fullName>
    </submittedName>
</protein>